<accession>A0AAV9XG19</accession>
<comment type="caution">
    <text evidence="1">The sequence shown here is derived from an EMBL/GenBank/DDBJ whole genome shotgun (WGS) entry which is preliminary data.</text>
</comment>
<name>A0AAV9XG19_9PEZI</name>
<gene>
    <name evidence="1" type="ORF">TWF694_008402</name>
</gene>
<evidence type="ECO:0000313" key="2">
    <source>
        <dbReference type="Proteomes" id="UP001365542"/>
    </source>
</evidence>
<dbReference type="EMBL" id="JAVHJO010000004">
    <property type="protein sequence ID" value="KAK6541022.1"/>
    <property type="molecule type" value="Genomic_DNA"/>
</dbReference>
<keyword evidence="2" id="KW-1185">Reference proteome</keyword>
<evidence type="ECO:0000313" key="1">
    <source>
        <dbReference type="EMBL" id="KAK6541022.1"/>
    </source>
</evidence>
<sequence>MRYCPGPPSKNELHPRVTQRIRPCSSDSIGFKRIMDTLKRLWWTYNHQAEIASALKKCEMARDQACFFSELLRERSESLVDKLRNYKPPDSMSLSHWSSFNDDIDENIGELWFRYGDIRVNLHRELHALEGQGTRVEYLTHRWNGSRSQLALIWEEHCEKVKDEEKLAGMGALLPEQSDWPE</sequence>
<organism evidence="1 2">
    <name type="scientific">Orbilia ellipsospora</name>
    <dbReference type="NCBI Taxonomy" id="2528407"/>
    <lineage>
        <taxon>Eukaryota</taxon>
        <taxon>Fungi</taxon>
        <taxon>Dikarya</taxon>
        <taxon>Ascomycota</taxon>
        <taxon>Pezizomycotina</taxon>
        <taxon>Orbiliomycetes</taxon>
        <taxon>Orbiliales</taxon>
        <taxon>Orbiliaceae</taxon>
        <taxon>Orbilia</taxon>
    </lineage>
</organism>
<proteinExistence type="predicted"/>
<dbReference type="AlphaFoldDB" id="A0AAV9XG19"/>
<dbReference type="Proteomes" id="UP001365542">
    <property type="component" value="Unassembled WGS sequence"/>
</dbReference>
<reference evidence="1 2" key="1">
    <citation type="submission" date="2019-10" db="EMBL/GenBank/DDBJ databases">
        <authorList>
            <person name="Palmer J.M."/>
        </authorList>
    </citation>
    <scope>NUCLEOTIDE SEQUENCE [LARGE SCALE GENOMIC DNA]</scope>
    <source>
        <strain evidence="1 2">TWF694</strain>
    </source>
</reference>
<protein>
    <submittedName>
        <fullName evidence="1">Uncharacterized protein</fullName>
    </submittedName>
</protein>